<dbReference type="GO" id="GO:0012505">
    <property type="term" value="C:endomembrane system"/>
    <property type="evidence" value="ECO:0007669"/>
    <property type="project" value="TreeGrafter"/>
</dbReference>
<proteinExistence type="predicted"/>
<accession>A0A4U5M428</accession>
<evidence type="ECO:0000313" key="2">
    <source>
        <dbReference type="EMBL" id="TKR63183.1"/>
    </source>
</evidence>
<dbReference type="EMBL" id="AZBU02000010">
    <property type="protein sequence ID" value="TKR63183.1"/>
    <property type="molecule type" value="Genomic_DNA"/>
</dbReference>
<dbReference type="InterPro" id="IPR052739">
    <property type="entry name" value="FAAH2"/>
</dbReference>
<dbReference type="PANTHER" id="PTHR43372:SF4">
    <property type="entry name" value="FATTY-ACID AMIDE HYDROLASE 2"/>
    <property type="match status" value="1"/>
</dbReference>
<dbReference type="Gene3D" id="3.90.1300.10">
    <property type="entry name" value="Amidase signature (AS) domain"/>
    <property type="match status" value="1"/>
</dbReference>
<dbReference type="SUPFAM" id="SSF75304">
    <property type="entry name" value="Amidase signature (AS) enzymes"/>
    <property type="match status" value="1"/>
</dbReference>
<dbReference type="PANTHER" id="PTHR43372">
    <property type="entry name" value="FATTY-ACID AMIDE HYDROLASE"/>
    <property type="match status" value="1"/>
</dbReference>
<evidence type="ECO:0000313" key="3">
    <source>
        <dbReference type="Proteomes" id="UP000298663"/>
    </source>
</evidence>
<dbReference type="STRING" id="34508.A0A4U5M428"/>
<dbReference type="AlphaFoldDB" id="A0A4U5M428"/>
<sequence length="279" mass="31277">MVDGSRHIPIGMDEGGCRRELAVCGPLCRYAEDLPLMLKALAPEAYKDMKIDQPLELEDLQVYYIPHLNGYDKEPVDGEIVNRLYDVVRFLEMDAGMRSERVHFPEMDNIFNIWMAAMDAPGYPKIAEYITNQKYKVNLLTELFKAFAGRSEHTVAAIYGGISEEYPPFNDEGREKLLGDLRKLRSKVHKLLANNAVLVFPGWNTPAPYHNKPLLTPFNVSYTSVWNAMSTPVVAVPLGLNSDGLPIACQVVGAPKSERVLISVAQKLEQKFGGWVPPQ</sequence>
<dbReference type="OrthoDB" id="6428749at2759"/>
<evidence type="ECO:0000259" key="1">
    <source>
        <dbReference type="Pfam" id="PF01425"/>
    </source>
</evidence>
<dbReference type="Pfam" id="PF01425">
    <property type="entry name" value="Amidase"/>
    <property type="match status" value="1"/>
</dbReference>
<protein>
    <recommendedName>
        <fullName evidence="1">Amidase domain-containing protein</fullName>
    </recommendedName>
</protein>
<dbReference type="InterPro" id="IPR023631">
    <property type="entry name" value="Amidase_dom"/>
</dbReference>
<reference evidence="2 3" key="2">
    <citation type="journal article" date="2019" name="G3 (Bethesda)">
        <title>Hybrid Assembly of the Genome of the Entomopathogenic Nematode Steinernema carpocapsae Identifies the X-Chromosome.</title>
        <authorList>
            <person name="Serra L."/>
            <person name="Macchietto M."/>
            <person name="Macias-Munoz A."/>
            <person name="McGill C.J."/>
            <person name="Rodriguez I.M."/>
            <person name="Rodriguez B."/>
            <person name="Murad R."/>
            <person name="Mortazavi A."/>
        </authorList>
    </citation>
    <scope>NUCLEOTIDE SEQUENCE [LARGE SCALE GENOMIC DNA]</scope>
    <source>
        <strain evidence="2 3">ALL</strain>
    </source>
</reference>
<name>A0A4U5M428_STECR</name>
<reference evidence="2 3" key="1">
    <citation type="journal article" date="2015" name="Genome Biol.">
        <title>Comparative genomics of Steinernema reveals deeply conserved gene regulatory networks.</title>
        <authorList>
            <person name="Dillman A.R."/>
            <person name="Macchietto M."/>
            <person name="Porter C.F."/>
            <person name="Rogers A."/>
            <person name="Williams B."/>
            <person name="Antoshechkin I."/>
            <person name="Lee M.M."/>
            <person name="Goodwin Z."/>
            <person name="Lu X."/>
            <person name="Lewis E.E."/>
            <person name="Goodrich-Blair H."/>
            <person name="Stock S.P."/>
            <person name="Adams B.J."/>
            <person name="Sternberg P.W."/>
            <person name="Mortazavi A."/>
        </authorList>
    </citation>
    <scope>NUCLEOTIDE SEQUENCE [LARGE SCALE GENOMIC DNA]</scope>
    <source>
        <strain evidence="2 3">ALL</strain>
    </source>
</reference>
<keyword evidence="3" id="KW-1185">Reference proteome</keyword>
<feature type="domain" description="Amidase" evidence="1">
    <location>
        <begin position="17"/>
        <end position="261"/>
    </location>
</feature>
<comment type="caution">
    <text evidence="2">The sequence shown here is derived from an EMBL/GenBank/DDBJ whole genome shotgun (WGS) entry which is preliminary data.</text>
</comment>
<dbReference type="InterPro" id="IPR036928">
    <property type="entry name" value="AS_sf"/>
</dbReference>
<dbReference type="Proteomes" id="UP000298663">
    <property type="component" value="Unassembled WGS sequence"/>
</dbReference>
<organism evidence="2 3">
    <name type="scientific">Steinernema carpocapsae</name>
    <name type="common">Entomopathogenic nematode</name>
    <dbReference type="NCBI Taxonomy" id="34508"/>
    <lineage>
        <taxon>Eukaryota</taxon>
        <taxon>Metazoa</taxon>
        <taxon>Ecdysozoa</taxon>
        <taxon>Nematoda</taxon>
        <taxon>Chromadorea</taxon>
        <taxon>Rhabditida</taxon>
        <taxon>Tylenchina</taxon>
        <taxon>Panagrolaimomorpha</taxon>
        <taxon>Strongyloidoidea</taxon>
        <taxon>Steinernematidae</taxon>
        <taxon>Steinernema</taxon>
    </lineage>
</organism>
<gene>
    <name evidence="2" type="ORF">L596_027045</name>
</gene>